<evidence type="ECO:0000313" key="2">
    <source>
        <dbReference type="Proteomes" id="UP000199481"/>
    </source>
</evidence>
<dbReference type="Proteomes" id="UP000199481">
    <property type="component" value="Unassembled WGS sequence"/>
</dbReference>
<gene>
    <name evidence="1" type="ORF">SAMN04487752_0321</name>
</gene>
<reference evidence="2" key="1">
    <citation type="submission" date="2016-10" db="EMBL/GenBank/DDBJ databases">
        <authorList>
            <person name="Varghese N."/>
            <person name="Submissions S."/>
        </authorList>
    </citation>
    <scope>NUCLEOTIDE SEQUENCE [LARGE SCALE GENOMIC DNA]</scope>
    <source>
        <strain evidence="2">MPL-11</strain>
    </source>
</reference>
<proteinExistence type="predicted"/>
<keyword evidence="2" id="KW-1185">Reference proteome</keyword>
<dbReference type="AlphaFoldDB" id="A0A1H0XNF0"/>
<evidence type="ECO:0000313" key="1">
    <source>
        <dbReference type="EMBL" id="SDQ04447.1"/>
    </source>
</evidence>
<accession>A0A1H0XNF0</accession>
<dbReference type="RefSeq" id="WP_176944045.1">
    <property type="nucleotide sequence ID" value="NZ_FNJW01000008.1"/>
</dbReference>
<dbReference type="EMBL" id="FNJW01000008">
    <property type="protein sequence ID" value="SDQ04447.1"/>
    <property type="molecule type" value="Genomic_DNA"/>
</dbReference>
<name>A0A1H0XNF0_9LACT</name>
<protein>
    <submittedName>
        <fullName evidence="1">Uncharacterized protein</fullName>
    </submittedName>
</protein>
<organism evidence="1 2">
    <name type="scientific">Carnobacterium viridans</name>
    <dbReference type="NCBI Taxonomy" id="174587"/>
    <lineage>
        <taxon>Bacteria</taxon>
        <taxon>Bacillati</taxon>
        <taxon>Bacillota</taxon>
        <taxon>Bacilli</taxon>
        <taxon>Lactobacillales</taxon>
        <taxon>Carnobacteriaceae</taxon>
        <taxon>Carnobacterium</taxon>
    </lineage>
</organism>
<sequence>MVKTKSGFEIELSKDRLNNYELLEAVSEIDEDPSAITRVLKLLLGKEDTNRLKDHIRTEDGIVPADKLTDEITEMFQSMVETKKLLVLARMKKLTRMR</sequence>